<protein>
    <submittedName>
        <fullName evidence="5">Sulfite reductase subunit A</fullName>
    </submittedName>
</protein>
<proteinExistence type="predicted"/>
<reference evidence="5 6" key="1">
    <citation type="submission" date="2019-07" db="EMBL/GenBank/DDBJ databases">
        <title>Ln-dependent methylotrophs.</title>
        <authorList>
            <person name="Tani A."/>
        </authorList>
    </citation>
    <scope>NUCLEOTIDE SEQUENCE [LARGE SCALE GENOMIC DNA]</scope>
    <source>
        <strain evidence="5 6">SM89A</strain>
    </source>
</reference>
<feature type="domain" description="4Fe-4S ferredoxin-type" evidence="4">
    <location>
        <begin position="336"/>
        <end position="364"/>
    </location>
</feature>
<keyword evidence="2" id="KW-0408">Iron</keyword>
<evidence type="ECO:0000256" key="1">
    <source>
        <dbReference type="ARBA" id="ARBA00022723"/>
    </source>
</evidence>
<accession>A0A549SCG5</accession>
<dbReference type="InterPro" id="IPR017900">
    <property type="entry name" value="4Fe4S_Fe_S_CS"/>
</dbReference>
<dbReference type="Pfam" id="PF17179">
    <property type="entry name" value="Fer4_22"/>
    <property type="match status" value="1"/>
</dbReference>
<gene>
    <name evidence="5" type="ORF">FM996_21705</name>
</gene>
<evidence type="ECO:0000259" key="4">
    <source>
        <dbReference type="PROSITE" id="PS51379"/>
    </source>
</evidence>
<organism evidence="5 6">
    <name type="scientific">Methylosinus sporium</name>
    <dbReference type="NCBI Taxonomy" id="428"/>
    <lineage>
        <taxon>Bacteria</taxon>
        <taxon>Pseudomonadati</taxon>
        <taxon>Pseudomonadota</taxon>
        <taxon>Alphaproteobacteria</taxon>
        <taxon>Hyphomicrobiales</taxon>
        <taxon>Methylocystaceae</taxon>
        <taxon>Methylosinus</taxon>
    </lineage>
</organism>
<dbReference type="EMBL" id="VJMF01000146">
    <property type="protein sequence ID" value="TRL21181.1"/>
    <property type="molecule type" value="Genomic_DNA"/>
</dbReference>
<sequence length="378" mass="41449">MDKGMPEARSIVDAAGLEALLEALRGQGYALIGPTVRDGAIVYDEIATLDDLPRGVGDEQDGGHYRLTRRNDEALFGYVVGPQSWKKLLHPPVLRLWRARREGDELRVEAEPERAEKFAFIGARSCELHAIAIQDRVFLGGAYADPHYRARREDVFIVAVNCGVAGGACFCVSMDTGPKTTMGFDIALTEIVAGSSFLVEIGTEAGRALLDSLPHRAASASETEEAEAILAHTAENMGRSLEAGDVRELLARNLEHPRWDDVAARCLACTNCTMVCPTCFCTSVEDASDLTGLESERSRRWDSCFTLDFSYIHGGSVRQSVKSRYRQWMTHKLSTWYDQFGSSGCVGCGRCIVWCPVGIDLTEEARAIRESDAQKGST</sequence>
<keyword evidence="1" id="KW-0479">Metal-binding</keyword>
<dbReference type="SUPFAM" id="SSF46548">
    <property type="entry name" value="alpha-helical ferredoxin"/>
    <property type="match status" value="1"/>
</dbReference>
<dbReference type="AlphaFoldDB" id="A0A549SCG5"/>
<name>A0A549SCG5_METSR</name>
<dbReference type="InterPro" id="IPR017896">
    <property type="entry name" value="4Fe4S_Fe-S-bd"/>
</dbReference>
<dbReference type="Proteomes" id="UP000316781">
    <property type="component" value="Unassembled WGS sequence"/>
</dbReference>
<dbReference type="PANTHER" id="PTHR40447:SF1">
    <property type="entry name" value="ANAEROBIC SULFITE REDUCTASE SUBUNIT A"/>
    <property type="match status" value="1"/>
</dbReference>
<dbReference type="PANTHER" id="PTHR40447">
    <property type="entry name" value="ANAEROBIC SULFITE REDUCTASE SUBUNIT A"/>
    <property type="match status" value="1"/>
</dbReference>
<keyword evidence="3" id="KW-0411">Iron-sulfur</keyword>
<comment type="caution">
    <text evidence="5">The sequence shown here is derived from an EMBL/GenBank/DDBJ whole genome shotgun (WGS) entry which is preliminary data.</text>
</comment>
<evidence type="ECO:0000313" key="6">
    <source>
        <dbReference type="Proteomes" id="UP000316781"/>
    </source>
</evidence>
<dbReference type="PROSITE" id="PS00198">
    <property type="entry name" value="4FE4S_FER_1"/>
    <property type="match status" value="2"/>
</dbReference>
<dbReference type="GO" id="GO:0046872">
    <property type="term" value="F:metal ion binding"/>
    <property type="evidence" value="ECO:0007669"/>
    <property type="project" value="UniProtKB-KW"/>
</dbReference>
<dbReference type="GO" id="GO:0051536">
    <property type="term" value="F:iron-sulfur cluster binding"/>
    <property type="evidence" value="ECO:0007669"/>
    <property type="project" value="UniProtKB-KW"/>
</dbReference>
<feature type="domain" description="4Fe-4S ferredoxin-type" evidence="4">
    <location>
        <begin position="255"/>
        <end position="287"/>
    </location>
</feature>
<evidence type="ECO:0000313" key="5">
    <source>
        <dbReference type="EMBL" id="TRL21181.1"/>
    </source>
</evidence>
<dbReference type="PROSITE" id="PS51379">
    <property type="entry name" value="4FE4S_FER_2"/>
    <property type="match status" value="2"/>
</dbReference>
<evidence type="ECO:0000256" key="3">
    <source>
        <dbReference type="ARBA" id="ARBA00023014"/>
    </source>
</evidence>
<evidence type="ECO:0000256" key="2">
    <source>
        <dbReference type="ARBA" id="ARBA00023004"/>
    </source>
</evidence>